<evidence type="ECO:0000313" key="2">
    <source>
        <dbReference type="Proteomes" id="UP001229486"/>
    </source>
</evidence>
<gene>
    <name evidence="1" type="ORF">J2793_006484</name>
</gene>
<accession>A0AB73IM29</accession>
<dbReference type="EMBL" id="JAURTK010000014">
    <property type="protein sequence ID" value="MDP9651009.1"/>
    <property type="molecule type" value="Genomic_DNA"/>
</dbReference>
<comment type="caution">
    <text evidence="1">The sequence shown here is derived from an EMBL/GenBank/DDBJ whole genome shotgun (WGS) entry which is preliminary data.</text>
</comment>
<organism evidence="1 2">
    <name type="scientific">Paraburkholderia caledonica</name>
    <dbReference type="NCBI Taxonomy" id="134536"/>
    <lineage>
        <taxon>Bacteria</taxon>
        <taxon>Pseudomonadati</taxon>
        <taxon>Pseudomonadota</taxon>
        <taxon>Betaproteobacteria</taxon>
        <taxon>Burkholderiales</taxon>
        <taxon>Burkholderiaceae</taxon>
        <taxon>Paraburkholderia</taxon>
    </lineage>
</organism>
<evidence type="ECO:0000313" key="1">
    <source>
        <dbReference type="EMBL" id="MDP9651009.1"/>
    </source>
</evidence>
<proteinExistence type="predicted"/>
<name>A0AB73IM29_9BURK</name>
<reference evidence="1" key="1">
    <citation type="submission" date="2023-07" db="EMBL/GenBank/DDBJ databases">
        <title>Sorghum-associated microbial communities from plants grown in Nebraska, USA.</title>
        <authorList>
            <person name="Schachtman D."/>
        </authorList>
    </citation>
    <scope>NUCLEOTIDE SEQUENCE</scope>
    <source>
        <strain evidence="1">DS1061</strain>
    </source>
</reference>
<sequence>MRDKKFAETSGVLGLFDATEDAEEAGLAWARD</sequence>
<evidence type="ECO:0008006" key="3">
    <source>
        <dbReference type="Google" id="ProtNLM"/>
    </source>
</evidence>
<dbReference type="Proteomes" id="UP001229486">
    <property type="component" value="Unassembled WGS sequence"/>
</dbReference>
<protein>
    <recommendedName>
        <fullName evidence="3">Transposase</fullName>
    </recommendedName>
</protein>
<dbReference type="AlphaFoldDB" id="A0AB73IM29"/>